<dbReference type="Proteomes" id="UP000038010">
    <property type="component" value="Unassembled WGS sequence"/>
</dbReference>
<evidence type="ECO:0000256" key="1">
    <source>
        <dbReference type="SAM" id="MobiDB-lite"/>
    </source>
</evidence>
<dbReference type="Gene3D" id="1.10.287.110">
    <property type="entry name" value="DnaJ domain"/>
    <property type="match status" value="1"/>
</dbReference>
<dbReference type="CDD" id="cd06257">
    <property type="entry name" value="DnaJ"/>
    <property type="match status" value="1"/>
</dbReference>
<dbReference type="PANTHER" id="PTHR43908:SF3">
    <property type="entry name" value="AT29763P-RELATED"/>
    <property type="match status" value="1"/>
</dbReference>
<dbReference type="GeneID" id="28731509"/>
<evidence type="ECO:0000313" key="3">
    <source>
        <dbReference type="EMBL" id="KPI40971.1"/>
    </source>
</evidence>
<dbReference type="RefSeq" id="XP_018000934.1">
    <property type="nucleotide sequence ID" value="XM_018139629.1"/>
</dbReference>
<dbReference type="Pfam" id="PF00226">
    <property type="entry name" value="DnaJ"/>
    <property type="match status" value="1"/>
</dbReference>
<dbReference type="AlphaFoldDB" id="A0A0N0NMX7"/>
<dbReference type="OrthoDB" id="442087at2759"/>
<feature type="domain" description="J" evidence="2">
    <location>
        <begin position="11"/>
        <end position="76"/>
    </location>
</feature>
<reference evidence="3 4" key="1">
    <citation type="submission" date="2015-06" db="EMBL/GenBank/DDBJ databases">
        <title>Draft genome of the ant-associated black yeast Phialophora attae CBS 131958.</title>
        <authorList>
            <person name="Moreno L.F."/>
            <person name="Stielow B.J."/>
            <person name="de Hoog S."/>
            <person name="Vicente V.A."/>
            <person name="Weiss V.A."/>
            <person name="de Vries M."/>
            <person name="Cruz L.M."/>
            <person name="Souza E.M."/>
        </authorList>
    </citation>
    <scope>NUCLEOTIDE SEQUENCE [LARGE SCALE GENOMIC DNA]</scope>
    <source>
        <strain evidence="3 4">CBS 131958</strain>
    </source>
</reference>
<feature type="compositionally biased region" description="Basic and acidic residues" evidence="1">
    <location>
        <begin position="68"/>
        <end position="78"/>
    </location>
</feature>
<feature type="compositionally biased region" description="Basic and acidic residues" evidence="1">
    <location>
        <begin position="128"/>
        <end position="164"/>
    </location>
</feature>
<dbReference type="InterPro" id="IPR036869">
    <property type="entry name" value="J_dom_sf"/>
</dbReference>
<comment type="caution">
    <text evidence="3">The sequence shown here is derived from an EMBL/GenBank/DDBJ whole genome shotgun (WGS) entry which is preliminary data.</text>
</comment>
<dbReference type="PROSITE" id="PS50076">
    <property type="entry name" value="DNAJ_2"/>
    <property type="match status" value="1"/>
</dbReference>
<dbReference type="InterPro" id="IPR001623">
    <property type="entry name" value="DnaJ_domain"/>
</dbReference>
<evidence type="ECO:0000313" key="4">
    <source>
        <dbReference type="Proteomes" id="UP000038010"/>
    </source>
</evidence>
<organism evidence="3 4">
    <name type="scientific">Cyphellophora attinorum</name>
    <dbReference type="NCBI Taxonomy" id="1664694"/>
    <lineage>
        <taxon>Eukaryota</taxon>
        <taxon>Fungi</taxon>
        <taxon>Dikarya</taxon>
        <taxon>Ascomycota</taxon>
        <taxon>Pezizomycotina</taxon>
        <taxon>Eurotiomycetes</taxon>
        <taxon>Chaetothyriomycetidae</taxon>
        <taxon>Chaetothyriales</taxon>
        <taxon>Cyphellophoraceae</taxon>
        <taxon>Cyphellophora</taxon>
    </lineage>
</organism>
<dbReference type="GO" id="GO:0030544">
    <property type="term" value="F:Hsp70 protein binding"/>
    <property type="evidence" value="ECO:0007669"/>
    <property type="project" value="TreeGrafter"/>
</dbReference>
<dbReference type="EMBL" id="LFJN01000011">
    <property type="protein sequence ID" value="KPI40971.1"/>
    <property type="molecule type" value="Genomic_DNA"/>
</dbReference>
<feature type="region of interest" description="Disordered" evidence="1">
    <location>
        <begin position="64"/>
        <end position="165"/>
    </location>
</feature>
<evidence type="ECO:0000259" key="2">
    <source>
        <dbReference type="PROSITE" id="PS50076"/>
    </source>
</evidence>
<accession>A0A0N0NMX7</accession>
<dbReference type="GO" id="GO:0071218">
    <property type="term" value="P:cellular response to misfolded protein"/>
    <property type="evidence" value="ECO:0007669"/>
    <property type="project" value="TreeGrafter"/>
</dbReference>
<protein>
    <recommendedName>
        <fullName evidence="2">J domain-containing protein</fullName>
    </recommendedName>
</protein>
<gene>
    <name evidence="3" type="ORF">AB675_10831</name>
</gene>
<dbReference type="InterPro" id="IPR051100">
    <property type="entry name" value="DnaJ_subfamily_B/C"/>
</dbReference>
<proteinExistence type="predicted"/>
<dbReference type="VEuPathDB" id="FungiDB:AB675_10831"/>
<dbReference type="PANTHER" id="PTHR43908">
    <property type="entry name" value="AT29763P-RELATED"/>
    <property type="match status" value="1"/>
</dbReference>
<sequence length="273" mass="31305">MADHRYDVHKDYYAILGISSEDARRPSKRNKAYTKLALKNRPNSAGGITEESFKVVKEAYTVLGDASARSDYDEDRRAQGYPNPDEPTATGSHTTLTAPTTSEAYLPSASSSREDAGSRAEQQQSMPSKEEKRAKRDREQQGTHRERSGPSRDEAHIDRIDFDPVRSGGRGRIWTPWKFSFETYYHDDYVATSFLGRLRTVIQENKDEWQADRKASEDAHRAMVEDTTGSRMLYGTIWGDAQTRERQSEAIYHRSESLLERHRKRAKALLKRR</sequence>
<dbReference type="SUPFAM" id="SSF46565">
    <property type="entry name" value="Chaperone J-domain"/>
    <property type="match status" value="1"/>
</dbReference>
<keyword evidence="4" id="KW-1185">Reference proteome</keyword>
<name>A0A0N0NMX7_9EURO</name>
<feature type="compositionally biased region" description="Polar residues" evidence="1">
    <location>
        <begin position="89"/>
        <end position="111"/>
    </location>
</feature>
<dbReference type="GO" id="GO:0005789">
    <property type="term" value="C:endoplasmic reticulum membrane"/>
    <property type="evidence" value="ECO:0007669"/>
    <property type="project" value="TreeGrafter"/>
</dbReference>